<proteinExistence type="predicted"/>
<dbReference type="InterPro" id="IPR015915">
    <property type="entry name" value="Kelch-typ_b-propeller"/>
</dbReference>
<gene>
    <name evidence="1" type="ORF">LIER_14513</name>
</gene>
<keyword evidence="1" id="KW-0238">DNA-binding</keyword>
<dbReference type="GO" id="GO:0003677">
    <property type="term" value="F:DNA binding"/>
    <property type="evidence" value="ECO:0007669"/>
    <property type="project" value="UniProtKB-KW"/>
</dbReference>
<dbReference type="SUPFAM" id="SSF117281">
    <property type="entry name" value="Kelch motif"/>
    <property type="match status" value="1"/>
</dbReference>
<protein>
    <submittedName>
        <fullName evidence="1">DNA-binding transcription factor</fullName>
    </submittedName>
</protein>
<dbReference type="Gene3D" id="2.120.10.80">
    <property type="entry name" value="Kelch-type beta propeller"/>
    <property type="match status" value="2"/>
</dbReference>
<dbReference type="EMBL" id="BAABME010003047">
    <property type="protein sequence ID" value="GAA0157194.1"/>
    <property type="molecule type" value="Genomic_DNA"/>
</dbReference>
<accession>A0AAV3Q0E7</accession>
<dbReference type="Pfam" id="PF24681">
    <property type="entry name" value="Kelch_KLHDC2_KLHL20_DRC7"/>
    <property type="match status" value="1"/>
</dbReference>
<reference evidence="1 2" key="1">
    <citation type="submission" date="2024-01" db="EMBL/GenBank/DDBJ databases">
        <title>The complete chloroplast genome sequence of Lithospermum erythrorhizon: insights into the phylogenetic relationship among Boraginaceae species and the maternal lineages of purple gromwells.</title>
        <authorList>
            <person name="Okada T."/>
            <person name="Watanabe K."/>
        </authorList>
    </citation>
    <scope>NUCLEOTIDE SEQUENCE [LARGE SCALE GENOMIC DNA]</scope>
</reference>
<organism evidence="1 2">
    <name type="scientific">Lithospermum erythrorhizon</name>
    <name type="common">Purple gromwell</name>
    <name type="synonym">Lithospermum officinale var. erythrorhizon</name>
    <dbReference type="NCBI Taxonomy" id="34254"/>
    <lineage>
        <taxon>Eukaryota</taxon>
        <taxon>Viridiplantae</taxon>
        <taxon>Streptophyta</taxon>
        <taxon>Embryophyta</taxon>
        <taxon>Tracheophyta</taxon>
        <taxon>Spermatophyta</taxon>
        <taxon>Magnoliopsida</taxon>
        <taxon>eudicotyledons</taxon>
        <taxon>Gunneridae</taxon>
        <taxon>Pentapetalae</taxon>
        <taxon>asterids</taxon>
        <taxon>lamiids</taxon>
        <taxon>Boraginales</taxon>
        <taxon>Boraginaceae</taxon>
        <taxon>Boraginoideae</taxon>
        <taxon>Lithospermeae</taxon>
        <taxon>Lithospermum</taxon>
    </lineage>
</organism>
<evidence type="ECO:0000313" key="1">
    <source>
        <dbReference type="EMBL" id="GAA0157194.1"/>
    </source>
</evidence>
<comment type="caution">
    <text evidence="1">The sequence shown here is derived from an EMBL/GenBank/DDBJ whole genome shotgun (WGS) entry which is preliminary data.</text>
</comment>
<keyword evidence="2" id="KW-1185">Reference proteome</keyword>
<dbReference type="PANTHER" id="PTHR46175">
    <property type="entry name" value="BACTERIOOPSIN TRANSCRIPTIONAL ACTIVATOR"/>
    <property type="match status" value="1"/>
</dbReference>
<dbReference type="PANTHER" id="PTHR46175:SF4">
    <property type="entry name" value="BACTERIOOPSIN TRANSCRIPTIONAL ACTIVATOR"/>
    <property type="match status" value="1"/>
</dbReference>
<name>A0AAV3Q0E7_LITER</name>
<dbReference type="Proteomes" id="UP001454036">
    <property type="component" value="Unassembled WGS sequence"/>
</dbReference>
<sequence length="315" mass="34582">MSACRGPLEFIFDNNVYILSSTETTRLKWQKIDAGLPTARFGHSCVVIGDRLVLFGGINDKGICQNDTWVGDIQMQDINSITLSWRLLDVGSNAPRPCGAHAACCIGNSKMLIHGGIGLSGLRLGDTWILNLSENLTFGSWQEIVTNSSSSSRSGHSLTHLGGTRTVLFGGRAIGYQVLSDLWLFDTSEDHWRWIHLSFEPQDVPHGFSLPPVGHSVTLILGGRLLIYEEKIHTGTGKMIFGCWTSVQYHQQQCNLLLSGKKKSSTKCGEDLKFKAIGQTLLYLFRGMVDGLLQPAEASGLQFDGGLFLVELLHC</sequence>
<evidence type="ECO:0000313" key="2">
    <source>
        <dbReference type="Proteomes" id="UP001454036"/>
    </source>
</evidence>
<dbReference type="AlphaFoldDB" id="A0AAV3Q0E7"/>